<dbReference type="Gene3D" id="3.30.565.10">
    <property type="entry name" value="Histidine kinase-like ATPase, C-terminal domain"/>
    <property type="match status" value="1"/>
</dbReference>
<dbReference type="EC" id="2.7.13.3" evidence="2"/>
<dbReference type="Pfam" id="PF02518">
    <property type="entry name" value="HATPase_c"/>
    <property type="match status" value="1"/>
</dbReference>
<dbReference type="InterPro" id="IPR036890">
    <property type="entry name" value="HATPase_C_sf"/>
</dbReference>
<dbReference type="RefSeq" id="WP_313793382.1">
    <property type="nucleotide sequence ID" value="NZ_CP102453.1"/>
</dbReference>
<evidence type="ECO:0000256" key="1">
    <source>
        <dbReference type="ARBA" id="ARBA00000085"/>
    </source>
</evidence>
<dbReference type="EMBL" id="CP102453">
    <property type="protein sequence ID" value="UUX33879.1"/>
    <property type="molecule type" value="Genomic_DNA"/>
</dbReference>
<keyword evidence="6" id="KW-1133">Transmembrane helix</keyword>
<dbReference type="Proteomes" id="UP001315967">
    <property type="component" value="Chromosome"/>
</dbReference>
<keyword evidence="10" id="KW-1185">Reference proteome</keyword>
<evidence type="ECO:0000256" key="6">
    <source>
        <dbReference type="SAM" id="Phobius"/>
    </source>
</evidence>
<sequence>MSNWFAKNNPNRSFGMVPFFYLIYLIPLVISMFPFSQPLDWVMLVFLGVFIKWYLDGFQEEQQTDVTVIKLLMMGVIFTLYKGYASLFIYPAWLFSFWMISQKTFKRYCVWYYVAVTVSSIMSIWLGLDEISDIWLWVSIGLAFVYVSPIMARSIYKEQQRVEQLNMDNNRLMTIIKQGERDRIAQDLHDTMGQSYSTMAVKAELAAKLVAKNPEAAVKEITDIAEMSRSNLNVVREIVANLNERTIATAMVEASHALKALDMVTTISGEPEAMQWPIEVQHVIAAVIKEGTTNIIRHSQANKVSYQFELKPDNYQFRLMDNGVGLKIQTNNGFGLKGIENRVLALEGEFAIKSDSGTVITITLPREN</sequence>
<dbReference type="GO" id="GO:0016301">
    <property type="term" value="F:kinase activity"/>
    <property type="evidence" value="ECO:0007669"/>
    <property type="project" value="UniProtKB-KW"/>
</dbReference>
<dbReference type="PANTHER" id="PTHR24421:SF63">
    <property type="entry name" value="SENSOR HISTIDINE KINASE DESK"/>
    <property type="match status" value="1"/>
</dbReference>
<keyword evidence="5" id="KW-0902">Two-component regulatory system</keyword>
<reference evidence="9 10" key="1">
    <citation type="submission" date="2022-08" db="EMBL/GenBank/DDBJ databases">
        <title>Aerococcaceae sp. nov isolated from spoiled eye mask.</title>
        <authorList>
            <person name="Zhou G."/>
            <person name="Xie X.-B."/>
            <person name="Shi Q.-S."/>
            <person name="Wang Y.-S."/>
            <person name="Wen X."/>
            <person name="Peng H."/>
            <person name="Yang X.-J."/>
            <person name="Tao H.-B."/>
            <person name="Huang X.-M."/>
        </authorList>
    </citation>
    <scope>NUCLEOTIDE SEQUENCE [LARGE SCALE GENOMIC DNA]</scope>
    <source>
        <strain evidence="10">DM20194951</strain>
    </source>
</reference>
<evidence type="ECO:0000256" key="5">
    <source>
        <dbReference type="ARBA" id="ARBA00023012"/>
    </source>
</evidence>
<evidence type="ECO:0000313" key="9">
    <source>
        <dbReference type="EMBL" id="UUX33879.1"/>
    </source>
</evidence>
<dbReference type="CDD" id="cd16917">
    <property type="entry name" value="HATPase_UhpB-NarQ-NarX-like"/>
    <property type="match status" value="1"/>
</dbReference>
<keyword evidence="4 9" id="KW-0418">Kinase</keyword>
<dbReference type="PANTHER" id="PTHR24421">
    <property type="entry name" value="NITRATE/NITRITE SENSOR PROTEIN NARX-RELATED"/>
    <property type="match status" value="1"/>
</dbReference>
<comment type="catalytic activity">
    <reaction evidence="1">
        <text>ATP + protein L-histidine = ADP + protein N-phospho-L-histidine.</text>
        <dbReference type="EC" id="2.7.13.3"/>
    </reaction>
</comment>
<evidence type="ECO:0000256" key="2">
    <source>
        <dbReference type="ARBA" id="ARBA00012438"/>
    </source>
</evidence>
<feature type="domain" description="Histidine kinase/HSP90-like ATPase" evidence="7">
    <location>
        <begin position="284"/>
        <end position="367"/>
    </location>
</feature>
<dbReference type="InterPro" id="IPR011712">
    <property type="entry name" value="Sig_transdc_His_kin_sub3_dim/P"/>
</dbReference>
<feature type="transmembrane region" description="Helical" evidence="6">
    <location>
        <begin position="12"/>
        <end position="31"/>
    </location>
</feature>
<feature type="transmembrane region" description="Helical" evidence="6">
    <location>
        <begin position="75"/>
        <end position="98"/>
    </location>
</feature>
<dbReference type="InterPro" id="IPR050482">
    <property type="entry name" value="Sensor_HK_TwoCompSys"/>
</dbReference>
<feature type="domain" description="Signal transduction histidine kinase subgroup 3 dimerisation and phosphoacceptor" evidence="8">
    <location>
        <begin position="180"/>
        <end position="245"/>
    </location>
</feature>
<dbReference type="SUPFAM" id="SSF55874">
    <property type="entry name" value="ATPase domain of HSP90 chaperone/DNA topoisomerase II/histidine kinase"/>
    <property type="match status" value="1"/>
</dbReference>
<organism evidence="9 10">
    <name type="scientific">Fundicoccus culcitae</name>
    <dbReference type="NCBI Taxonomy" id="2969821"/>
    <lineage>
        <taxon>Bacteria</taxon>
        <taxon>Bacillati</taxon>
        <taxon>Bacillota</taxon>
        <taxon>Bacilli</taxon>
        <taxon>Lactobacillales</taxon>
        <taxon>Aerococcaceae</taxon>
        <taxon>Fundicoccus</taxon>
    </lineage>
</organism>
<evidence type="ECO:0000259" key="8">
    <source>
        <dbReference type="Pfam" id="PF07730"/>
    </source>
</evidence>
<keyword evidence="6" id="KW-0472">Membrane</keyword>
<feature type="transmembrane region" description="Helical" evidence="6">
    <location>
        <begin position="134"/>
        <end position="152"/>
    </location>
</feature>
<feature type="transmembrane region" description="Helical" evidence="6">
    <location>
        <begin position="110"/>
        <end position="128"/>
    </location>
</feature>
<dbReference type="Gene3D" id="1.20.5.1930">
    <property type="match status" value="1"/>
</dbReference>
<evidence type="ECO:0000313" key="10">
    <source>
        <dbReference type="Proteomes" id="UP001315967"/>
    </source>
</evidence>
<evidence type="ECO:0000256" key="4">
    <source>
        <dbReference type="ARBA" id="ARBA00022777"/>
    </source>
</evidence>
<evidence type="ECO:0000256" key="3">
    <source>
        <dbReference type="ARBA" id="ARBA00022679"/>
    </source>
</evidence>
<protein>
    <recommendedName>
        <fullName evidence="2">histidine kinase</fullName>
        <ecNumber evidence="2">2.7.13.3</ecNumber>
    </recommendedName>
</protein>
<name>A0ABY5P548_9LACT</name>
<dbReference type="Pfam" id="PF07730">
    <property type="entry name" value="HisKA_3"/>
    <property type="match status" value="1"/>
</dbReference>
<gene>
    <name evidence="9" type="ORF">NRE15_13500</name>
</gene>
<evidence type="ECO:0000259" key="7">
    <source>
        <dbReference type="Pfam" id="PF02518"/>
    </source>
</evidence>
<accession>A0ABY5P548</accession>
<dbReference type="InterPro" id="IPR003594">
    <property type="entry name" value="HATPase_dom"/>
</dbReference>
<keyword evidence="3" id="KW-0808">Transferase</keyword>
<keyword evidence="6" id="KW-0812">Transmembrane</keyword>
<proteinExistence type="predicted"/>